<proteinExistence type="predicted"/>
<evidence type="ECO:0000313" key="2">
    <source>
        <dbReference type="Proteomes" id="UP000274033"/>
    </source>
</evidence>
<name>A0A3N9UJJ2_9BACI</name>
<dbReference type="Proteomes" id="UP000274033">
    <property type="component" value="Unassembled WGS sequence"/>
</dbReference>
<gene>
    <name evidence="1" type="ORF">EBB45_00915</name>
</gene>
<evidence type="ECO:0000313" key="1">
    <source>
        <dbReference type="EMBL" id="RQW76144.1"/>
    </source>
</evidence>
<comment type="caution">
    <text evidence="1">The sequence shown here is derived from an EMBL/GenBank/DDBJ whole genome shotgun (WGS) entry which is preliminary data.</text>
</comment>
<protein>
    <recommendedName>
        <fullName evidence="3">DUF4030 domain-containing protein</fullName>
    </recommendedName>
</protein>
<organism evidence="1 2">
    <name type="scientific">Lysinibacillus composti</name>
    <dbReference type="NCBI Taxonomy" id="720633"/>
    <lineage>
        <taxon>Bacteria</taxon>
        <taxon>Bacillati</taxon>
        <taxon>Bacillota</taxon>
        <taxon>Bacilli</taxon>
        <taxon>Bacillales</taxon>
        <taxon>Bacillaceae</taxon>
        <taxon>Lysinibacillus</taxon>
    </lineage>
</organism>
<evidence type="ECO:0008006" key="3">
    <source>
        <dbReference type="Google" id="ProtNLM"/>
    </source>
</evidence>
<dbReference type="AlphaFoldDB" id="A0A3N9UJJ2"/>
<sequence length="214" mass="24454">MKKFIFIIGFLLVLGGIFTFTSHPFANDSTPPSDIEIHRVLEEIHGKTQNYNIIRYSFNYDGIDLAIIGSQEYYNSVKNEVEEIVKNTIKSTAFEKYPIVIEKSNVDKKILEEFEENADLVREIHTITTNYLSESYPNQFKTVIVGGTAPSEFAFEISTGLSETPEAIDISEEMENEIYKLIETKLSSNKLIKEAQQSDSIRVYIFNKNGEKIN</sequence>
<dbReference type="EMBL" id="RRCT01000001">
    <property type="protein sequence ID" value="RQW76144.1"/>
    <property type="molecule type" value="Genomic_DNA"/>
</dbReference>
<dbReference type="OrthoDB" id="2736094at2"/>
<reference evidence="1 2" key="1">
    <citation type="journal article" date="2013" name="J. Microbiol.">
        <title>Lysinibacillus chungkukjangi sp. nov., isolated from Chungkukjang, Korean fermented soybean food.</title>
        <authorList>
            <person name="Kim S.J."/>
            <person name="Jang Y.H."/>
            <person name="Hamada M."/>
            <person name="Ahn J.H."/>
            <person name="Weon H.Y."/>
            <person name="Suzuki K."/>
            <person name="Whang K.S."/>
            <person name="Kwon S.W."/>
        </authorList>
    </citation>
    <scope>NUCLEOTIDE SEQUENCE [LARGE SCALE GENOMIC DNA]</scope>
    <source>
        <strain evidence="1 2">MCCC 1A12701</strain>
    </source>
</reference>
<accession>A0A3N9UJJ2</accession>
<dbReference type="RefSeq" id="WP_124761689.1">
    <property type="nucleotide sequence ID" value="NZ_JAFBDY010000001.1"/>
</dbReference>
<keyword evidence="2" id="KW-1185">Reference proteome</keyword>